<feature type="region of interest" description="Disordered" evidence="1">
    <location>
        <begin position="116"/>
        <end position="142"/>
    </location>
</feature>
<evidence type="ECO:0000256" key="1">
    <source>
        <dbReference type="SAM" id="MobiDB-lite"/>
    </source>
</evidence>
<name>A0AAW1VFW5_RUBAR</name>
<reference evidence="2 3" key="1">
    <citation type="journal article" date="2023" name="G3 (Bethesda)">
        <title>A chromosome-length genome assembly and annotation of blackberry (Rubus argutus, cv. 'Hillquist').</title>
        <authorList>
            <person name="Bruna T."/>
            <person name="Aryal R."/>
            <person name="Dudchenko O."/>
            <person name="Sargent D.J."/>
            <person name="Mead D."/>
            <person name="Buti M."/>
            <person name="Cavallini A."/>
            <person name="Hytonen T."/>
            <person name="Andres J."/>
            <person name="Pham M."/>
            <person name="Weisz D."/>
            <person name="Mascagni F."/>
            <person name="Usai G."/>
            <person name="Natali L."/>
            <person name="Bassil N."/>
            <person name="Fernandez G.E."/>
            <person name="Lomsadze A."/>
            <person name="Armour M."/>
            <person name="Olukolu B."/>
            <person name="Poorten T."/>
            <person name="Britton C."/>
            <person name="Davik J."/>
            <person name="Ashrafi H."/>
            <person name="Aiden E.L."/>
            <person name="Borodovsky M."/>
            <person name="Worthington M."/>
        </authorList>
    </citation>
    <scope>NUCLEOTIDE SEQUENCE [LARGE SCALE GENOMIC DNA]</scope>
    <source>
        <strain evidence="2">PI 553951</strain>
    </source>
</reference>
<accession>A0AAW1VFW5</accession>
<dbReference type="Proteomes" id="UP001457282">
    <property type="component" value="Unassembled WGS sequence"/>
</dbReference>
<evidence type="ECO:0000313" key="3">
    <source>
        <dbReference type="Proteomes" id="UP001457282"/>
    </source>
</evidence>
<dbReference type="AlphaFoldDB" id="A0AAW1VFW5"/>
<dbReference type="EMBL" id="JBEDUW010000290">
    <property type="protein sequence ID" value="KAK9901744.1"/>
    <property type="molecule type" value="Genomic_DNA"/>
</dbReference>
<protein>
    <submittedName>
        <fullName evidence="2">Uncharacterized protein</fullName>
    </submittedName>
</protein>
<feature type="region of interest" description="Disordered" evidence="1">
    <location>
        <begin position="1"/>
        <end position="44"/>
    </location>
</feature>
<comment type="caution">
    <text evidence="2">The sequence shown here is derived from an EMBL/GenBank/DDBJ whole genome shotgun (WGS) entry which is preliminary data.</text>
</comment>
<keyword evidence="3" id="KW-1185">Reference proteome</keyword>
<evidence type="ECO:0000313" key="2">
    <source>
        <dbReference type="EMBL" id="KAK9901744.1"/>
    </source>
</evidence>
<organism evidence="2 3">
    <name type="scientific">Rubus argutus</name>
    <name type="common">Southern blackberry</name>
    <dbReference type="NCBI Taxonomy" id="59490"/>
    <lineage>
        <taxon>Eukaryota</taxon>
        <taxon>Viridiplantae</taxon>
        <taxon>Streptophyta</taxon>
        <taxon>Embryophyta</taxon>
        <taxon>Tracheophyta</taxon>
        <taxon>Spermatophyta</taxon>
        <taxon>Magnoliopsida</taxon>
        <taxon>eudicotyledons</taxon>
        <taxon>Gunneridae</taxon>
        <taxon>Pentapetalae</taxon>
        <taxon>rosids</taxon>
        <taxon>fabids</taxon>
        <taxon>Rosales</taxon>
        <taxon>Rosaceae</taxon>
        <taxon>Rosoideae</taxon>
        <taxon>Rosoideae incertae sedis</taxon>
        <taxon>Rubus</taxon>
    </lineage>
</organism>
<gene>
    <name evidence="2" type="ORF">M0R45_002016</name>
</gene>
<feature type="compositionally biased region" description="Basic residues" evidence="1">
    <location>
        <begin position="1"/>
        <end position="11"/>
    </location>
</feature>
<sequence length="221" mass="24120">MLRRRRKRKKSAQPCSTPASTVVLHSKSSTPPSPSCRLHPEPHRPSRAPCHLITSDLFSPCFRHQPNLLCHIITITTASISPRLHTHHGVDLTAPPPSSLCSLYHRQHHHGVIDLSRRQSSHQAAVHRAPTPSNPGRDSIDPPSLSSDAAFSSFLPRPVLSVLSPAPPVVPAAAVQPFSRAILHCLEPPHQVTVISLLLCRLSQHAELLCPVFPFGLSSIN</sequence>
<proteinExistence type="predicted"/>